<evidence type="ECO:0000313" key="8">
    <source>
        <dbReference type="Proteomes" id="UP000236291"/>
    </source>
</evidence>
<evidence type="ECO:0000256" key="1">
    <source>
        <dbReference type="ARBA" id="ARBA00025793"/>
    </source>
</evidence>
<feature type="region of interest" description="Disordered" evidence="3">
    <location>
        <begin position="857"/>
        <end position="908"/>
    </location>
</feature>
<feature type="signal peptide" evidence="5">
    <location>
        <begin position="1"/>
        <end position="19"/>
    </location>
</feature>
<feature type="compositionally biased region" description="Basic and acidic residues" evidence="3">
    <location>
        <begin position="429"/>
        <end position="438"/>
    </location>
</feature>
<feature type="chain" id="PRO_5014418820" description="Formin-like protein" evidence="5">
    <location>
        <begin position="20"/>
        <end position="908"/>
    </location>
</feature>
<feature type="compositionally biased region" description="Low complexity" evidence="3">
    <location>
        <begin position="862"/>
        <end position="876"/>
    </location>
</feature>
<evidence type="ECO:0000256" key="3">
    <source>
        <dbReference type="SAM" id="MobiDB-lite"/>
    </source>
</evidence>
<organism evidence="7 8">
    <name type="scientific">Trifolium pratense</name>
    <name type="common">Red clover</name>
    <dbReference type="NCBI Taxonomy" id="57577"/>
    <lineage>
        <taxon>Eukaryota</taxon>
        <taxon>Viridiplantae</taxon>
        <taxon>Streptophyta</taxon>
        <taxon>Embryophyta</taxon>
        <taxon>Tracheophyta</taxon>
        <taxon>Spermatophyta</taxon>
        <taxon>Magnoliopsida</taxon>
        <taxon>eudicotyledons</taxon>
        <taxon>Gunneridae</taxon>
        <taxon>Pentapetalae</taxon>
        <taxon>rosids</taxon>
        <taxon>fabids</taxon>
        <taxon>Fabales</taxon>
        <taxon>Fabaceae</taxon>
        <taxon>Papilionoideae</taxon>
        <taxon>50 kb inversion clade</taxon>
        <taxon>NPAAA clade</taxon>
        <taxon>Hologalegina</taxon>
        <taxon>IRL clade</taxon>
        <taxon>Trifolieae</taxon>
        <taxon>Trifolium</taxon>
    </lineage>
</organism>
<protein>
    <recommendedName>
        <fullName evidence="2">Formin-like protein</fullName>
    </recommendedName>
</protein>
<sequence length="908" mass="101461">MLFKLCAVLVASPSPSLLCHRISRDCSVCISLWMSGGRLWLGPRSQEDGVSYPSAMLGHTCCSFSFFCVFYQMEMLVELGCCARIIVSNGVVGVMLAFRVWFAAEEGLLCLEQVWKHCRNEMIDRNYDIEEFDLHLLDEMGEKRSKFLSPNVKQHFLDCILNRNFPIPVSEQEGYSLKKHYESLFGLSDGHRYLLLESQHNQTSPSPDSVPSSGSSPKPKGQVAAQVNLTPPAPGLPYDDFLLTPPFAPPPPSRATLDDEKQRKSIIIAGVASGIIILIGLFLCYREVKKRKIFARDDRPLLILSDFSGGSSQKSTAFENSDMREHGINYGTNPSTVRNLPIKHEVNNGSLNEITLSDDKGQVPVSQLQHPPGRSAPEAPPTPPPPPPALAPQPRTRTPPPPKMSQAPPAPPKPMAGRNQKSPLGPHRRTSDDSDAPKPKLKPFFWDKVSTNPDQAMVWHEIRAGSFQFSEEKIESLFGCPNQNRNERRKDAPSLEPSVQYIKILEPKKAQNLSILLRALNVSTTEVTDALNEGNEIPVELIQTVLKMWPTMDEESKLKLYTGDVSQLGPAERFLKALVDIPLAFKRFESLLFMFTLPEEASNIKECFTTLEISCNELRKSRLFQKLLEAVLKTGNRLNDGTYRGGAQAFKLDTLLKLADVKGTDGKTTLLHFVVQEIIRSEGIRAVRTEKESPSHSSMKTEDSIDDSNRQSEEHYRSLGLQVVSGLSTELEDVKKAALIDGDALTAAVLKLDHRLAKTEDLLNNDLKNLEEESEFQYSLADFVEKSKEEVKWLTGEEKRIMAEVKNTADYFHGNAGKDEGLRLFVIVRDFLLMLDKVCKEVKVSTKTVAIKDLSSCKKEASSMSSSPDTQQPSPSDMHRRLFPAIAERRMHDSSSDDDDDDNERLPT</sequence>
<feature type="region of interest" description="Disordered" evidence="3">
    <location>
        <begin position="200"/>
        <end position="229"/>
    </location>
</feature>
<dbReference type="InterPro" id="IPR015425">
    <property type="entry name" value="FH2_Formin"/>
</dbReference>
<keyword evidence="4" id="KW-1133">Transmembrane helix</keyword>
<feature type="compositionally biased region" description="Low complexity" evidence="3">
    <location>
        <begin position="204"/>
        <end position="219"/>
    </location>
</feature>
<dbReference type="PANTHER" id="PTHR23213:SF392">
    <property type="entry name" value="FORMIN-LIKE PROTEIN 3"/>
    <property type="match status" value="1"/>
</dbReference>
<feature type="transmembrane region" description="Helical" evidence="4">
    <location>
        <begin position="266"/>
        <end position="285"/>
    </location>
</feature>
<accession>A0A2K3PBE4</accession>
<keyword evidence="4" id="KW-0812">Transmembrane</keyword>
<dbReference type="SUPFAM" id="SSF101447">
    <property type="entry name" value="Formin homology 2 domain (FH2 domain)"/>
    <property type="match status" value="1"/>
</dbReference>
<dbReference type="PROSITE" id="PS51444">
    <property type="entry name" value="FH2"/>
    <property type="match status" value="1"/>
</dbReference>
<name>A0A2K3PBE4_TRIPR</name>
<keyword evidence="5" id="KW-0732">Signal</keyword>
<feature type="region of interest" description="Disordered" evidence="3">
    <location>
        <begin position="354"/>
        <end position="447"/>
    </location>
</feature>
<dbReference type="Proteomes" id="UP000236291">
    <property type="component" value="Unassembled WGS sequence"/>
</dbReference>
<evidence type="ECO:0000256" key="5">
    <source>
        <dbReference type="SAM" id="SignalP"/>
    </source>
</evidence>
<feature type="region of interest" description="Disordered" evidence="3">
    <location>
        <begin position="310"/>
        <end position="340"/>
    </location>
</feature>
<dbReference type="Gene3D" id="1.20.58.2220">
    <property type="entry name" value="Formin, FH2 domain"/>
    <property type="match status" value="1"/>
</dbReference>
<dbReference type="InterPro" id="IPR042201">
    <property type="entry name" value="FH2_Formin_sf"/>
</dbReference>
<dbReference type="GO" id="GO:0051015">
    <property type="term" value="F:actin filament binding"/>
    <property type="evidence" value="ECO:0007669"/>
    <property type="project" value="InterPro"/>
</dbReference>
<dbReference type="SMART" id="SM00498">
    <property type="entry name" value="FH2"/>
    <property type="match status" value="1"/>
</dbReference>
<feature type="compositionally biased region" description="Acidic residues" evidence="3">
    <location>
        <begin position="896"/>
        <end position="908"/>
    </location>
</feature>
<evidence type="ECO:0000256" key="4">
    <source>
        <dbReference type="SAM" id="Phobius"/>
    </source>
</evidence>
<evidence type="ECO:0000259" key="6">
    <source>
        <dbReference type="PROSITE" id="PS51444"/>
    </source>
</evidence>
<feature type="compositionally biased region" description="Pro residues" evidence="3">
    <location>
        <begin position="378"/>
        <end position="414"/>
    </location>
</feature>
<proteinExistence type="inferred from homology"/>
<evidence type="ECO:0000313" key="7">
    <source>
        <dbReference type="EMBL" id="PNY12575.1"/>
    </source>
</evidence>
<dbReference type="AlphaFoldDB" id="A0A2K3PBE4"/>
<dbReference type="ExpressionAtlas" id="A0A2K3PBE4">
    <property type="expression patterns" value="baseline"/>
</dbReference>
<feature type="domain" description="FH2" evidence="6">
    <location>
        <begin position="431"/>
        <end position="861"/>
    </location>
</feature>
<feature type="region of interest" description="Disordered" evidence="3">
    <location>
        <begin position="686"/>
        <end position="712"/>
    </location>
</feature>
<dbReference type="PANTHER" id="PTHR23213">
    <property type="entry name" value="FORMIN-RELATED"/>
    <property type="match status" value="1"/>
</dbReference>
<dbReference type="Pfam" id="PF02181">
    <property type="entry name" value="FH2"/>
    <property type="match status" value="1"/>
</dbReference>
<dbReference type="STRING" id="57577.A0A2K3PBE4"/>
<dbReference type="GO" id="GO:0045010">
    <property type="term" value="P:actin nucleation"/>
    <property type="evidence" value="ECO:0007669"/>
    <property type="project" value="InterPro"/>
</dbReference>
<keyword evidence="4" id="KW-0472">Membrane</keyword>
<evidence type="ECO:0000256" key="2">
    <source>
        <dbReference type="RuleBase" id="RU361260"/>
    </source>
</evidence>
<comment type="caution">
    <text evidence="7">The sequence shown here is derived from an EMBL/GenBank/DDBJ whole genome shotgun (WGS) entry which is preliminary data.</text>
</comment>
<dbReference type="EMBL" id="ASHM01005385">
    <property type="protein sequence ID" value="PNY12575.1"/>
    <property type="molecule type" value="Genomic_DNA"/>
</dbReference>
<gene>
    <name evidence="7" type="ORF">L195_g009208</name>
</gene>
<comment type="similarity">
    <text evidence="1">Belongs to the formin-like family. Class-I subfamily.</text>
</comment>
<feature type="compositionally biased region" description="Polar residues" evidence="3">
    <location>
        <begin position="310"/>
        <end position="319"/>
    </location>
</feature>
<dbReference type="InterPro" id="IPR027643">
    <property type="entry name" value="Formin-like_plant"/>
</dbReference>
<reference evidence="7 8" key="1">
    <citation type="journal article" date="2014" name="Am. J. Bot.">
        <title>Genome assembly and annotation for red clover (Trifolium pratense; Fabaceae).</title>
        <authorList>
            <person name="Istvanek J."/>
            <person name="Jaros M."/>
            <person name="Krenek A."/>
            <person name="Repkova J."/>
        </authorList>
    </citation>
    <scope>NUCLEOTIDE SEQUENCE [LARGE SCALE GENOMIC DNA]</scope>
    <source>
        <strain evidence="8">cv. Tatra</strain>
        <tissue evidence="7">Young leaves</tissue>
    </source>
</reference>
<reference evidence="7 8" key="2">
    <citation type="journal article" date="2017" name="Front. Plant Sci.">
        <title>Gene Classification and Mining of Molecular Markers Useful in Red Clover (Trifolium pratense) Breeding.</title>
        <authorList>
            <person name="Istvanek J."/>
            <person name="Dluhosova J."/>
            <person name="Dluhos P."/>
            <person name="Patkova L."/>
            <person name="Nedelnik J."/>
            <person name="Repkova J."/>
        </authorList>
    </citation>
    <scope>NUCLEOTIDE SEQUENCE [LARGE SCALE GENOMIC DNA]</scope>
    <source>
        <strain evidence="8">cv. Tatra</strain>
        <tissue evidence="7">Young leaves</tissue>
    </source>
</reference>